<name>A0ACB9M0U0_BAUVA</name>
<reference evidence="1 2" key="1">
    <citation type="journal article" date="2022" name="DNA Res.">
        <title>Chromosomal-level genome assembly of the orchid tree Bauhinia variegata (Leguminosae; Cercidoideae) supports the allotetraploid origin hypothesis of Bauhinia.</title>
        <authorList>
            <person name="Zhong Y."/>
            <person name="Chen Y."/>
            <person name="Zheng D."/>
            <person name="Pang J."/>
            <person name="Liu Y."/>
            <person name="Luo S."/>
            <person name="Meng S."/>
            <person name="Qian L."/>
            <person name="Wei D."/>
            <person name="Dai S."/>
            <person name="Zhou R."/>
        </authorList>
    </citation>
    <scope>NUCLEOTIDE SEQUENCE [LARGE SCALE GENOMIC DNA]</scope>
    <source>
        <strain evidence="1">BV-YZ2020</strain>
    </source>
</reference>
<accession>A0ACB9M0U0</accession>
<protein>
    <submittedName>
        <fullName evidence="1">Uncharacterized protein</fullName>
    </submittedName>
</protein>
<proteinExistence type="predicted"/>
<organism evidence="1 2">
    <name type="scientific">Bauhinia variegata</name>
    <name type="common">Purple orchid tree</name>
    <name type="synonym">Phanera variegata</name>
    <dbReference type="NCBI Taxonomy" id="167791"/>
    <lineage>
        <taxon>Eukaryota</taxon>
        <taxon>Viridiplantae</taxon>
        <taxon>Streptophyta</taxon>
        <taxon>Embryophyta</taxon>
        <taxon>Tracheophyta</taxon>
        <taxon>Spermatophyta</taxon>
        <taxon>Magnoliopsida</taxon>
        <taxon>eudicotyledons</taxon>
        <taxon>Gunneridae</taxon>
        <taxon>Pentapetalae</taxon>
        <taxon>rosids</taxon>
        <taxon>fabids</taxon>
        <taxon>Fabales</taxon>
        <taxon>Fabaceae</taxon>
        <taxon>Cercidoideae</taxon>
        <taxon>Cercideae</taxon>
        <taxon>Bauhiniinae</taxon>
        <taxon>Bauhinia</taxon>
    </lineage>
</organism>
<dbReference type="Proteomes" id="UP000828941">
    <property type="component" value="Chromosome 10"/>
</dbReference>
<evidence type="ECO:0000313" key="1">
    <source>
        <dbReference type="EMBL" id="KAI4317541.1"/>
    </source>
</evidence>
<comment type="caution">
    <text evidence="1">The sequence shown here is derived from an EMBL/GenBank/DDBJ whole genome shotgun (WGS) entry which is preliminary data.</text>
</comment>
<keyword evidence="2" id="KW-1185">Reference proteome</keyword>
<sequence>MAKAFHSQAKLRGIGLEGFALIDKFYVPPRSSNGVFPARQGSWLVQVPGDEMDEPVVINSIDAAVRYGGVMVMNYPKGIKPRNGWFT</sequence>
<evidence type="ECO:0000313" key="2">
    <source>
        <dbReference type="Proteomes" id="UP000828941"/>
    </source>
</evidence>
<dbReference type="EMBL" id="CM039435">
    <property type="protein sequence ID" value="KAI4317541.1"/>
    <property type="molecule type" value="Genomic_DNA"/>
</dbReference>
<gene>
    <name evidence="1" type="ORF">L6164_025404</name>
</gene>